<feature type="compositionally biased region" description="Basic and acidic residues" evidence="1">
    <location>
        <begin position="100"/>
        <end position="111"/>
    </location>
</feature>
<evidence type="ECO:0000313" key="3">
    <source>
        <dbReference type="Proteomes" id="UP000401081"/>
    </source>
</evidence>
<sequence>MTRNFFRILLCGLIGSATTLSGCALIRNDSAAHSQLQPTQIKLADDIHLASQGWPQAQWWRQLNDPQLSSLIDQSAVRFPYPCRSKQREEKAQSQPICWKQDRSSRWRRSE</sequence>
<dbReference type="PROSITE" id="PS51257">
    <property type="entry name" value="PROKAR_LIPOPROTEIN"/>
    <property type="match status" value="1"/>
</dbReference>
<protein>
    <submittedName>
        <fullName evidence="2">Multidrug resistance outer membrane protein MdtP</fullName>
    </submittedName>
</protein>
<reference evidence="2 3" key="1">
    <citation type="submission" date="2019-03" db="EMBL/GenBank/DDBJ databases">
        <authorList>
            <consortium name="Pathogen Informatics"/>
        </authorList>
    </citation>
    <scope>NUCLEOTIDE SEQUENCE [LARGE SCALE GENOMIC DNA]</scope>
    <source>
        <strain evidence="2 3">NCTC12993</strain>
    </source>
</reference>
<gene>
    <name evidence="2" type="primary">mdtP_2</name>
    <name evidence="2" type="ORF">NCTC12993_00407</name>
</gene>
<proteinExistence type="predicted"/>
<evidence type="ECO:0000313" key="2">
    <source>
        <dbReference type="EMBL" id="VFS56348.1"/>
    </source>
</evidence>
<dbReference type="AlphaFoldDB" id="A0A485A9H0"/>
<dbReference type="EMBL" id="CAADJD010000006">
    <property type="protein sequence ID" value="VFS56348.1"/>
    <property type="molecule type" value="Genomic_DNA"/>
</dbReference>
<name>A0A485A9H0_KLUCR</name>
<keyword evidence="3" id="KW-1185">Reference proteome</keyword>
<dbReference type="Proteomes" id="UP000401081">
    <property type="component" value="Unassembled WGS sequence"/>
</dbReference>
<accession>A0A485A9H0</accession>
<feature type="region of interest" description="Disordered" evidence="1">
    <location>
        <begin position="85"/>
        <end position="111"/>
    </location>
</feature>
<organism evidence="2 3">
    <name type="scientific">Kluyvera cryocrescens</name>
    <name type="common">Kluyvera citrophila</name>
    <dbReference type="NCBI Taxonomy" id="580"/>
    <lineage>
        <taxon>Bacteria</taxon>
        <taxon>Pseudomonadati</taxon>
        <taxon>Pseudomonadota</taxon>
        <taxon>Gammaproteobacteria</taxon>
        <taxon>Enterobacterales</taxon>
        <taxon>Enterobacteriaceae</taxon>
        <taxon>Kluyvera</taxon>
    </lineage>
</organism>
<evidence type="ECO:0000256" key="1">
    <source>
        <dbReference type="SAM" id="MobiDB-lite"/>
    </source>
</evidence>